<evidence type="ECO:0000313" key="7">
    <source>
        <dbReference type="Proteomes" id="UP000225706"/>
    </source>
</evidence>
<keyword evidence="1" id="KW-0677">Repeat</keyword>
<feature type="domain" description="HYR" evidence="4">
    <location>
        <begin position="812"/>
        <end position="895"/>
    </location>
</feature>
<dbReference type="SUPFAM" id="SSF82895">
    <property type="entry name" value="TSP-1 type 1 repeat"/>
    <property type="match status" value="1"/>
</dbReference>
<feature type="domain" description="Sushi" evidence="5">
    <location>
        <begin position="960"/>
        <end position="1025"/>
    </location>
</feature>
<dbReference type="InterPro" id="IPR003410">
    <property type="entry name" value="HYR_dom"/>
</dbReference>
<dbReference type="Proteomes" id="UP000225706">
    <property type="component" value="Unassembled WGS sequence"/>
</dbReference>
<organism evidence="6 7">
    <name type="scientific">Stylophora pistillata</name>
    <name type="common">Smooth cauliflower coral</name>
    <dbReference type="NCBI Taxonomy" id="50429"/>
    <lineage>
        <taxon>Eukaryota</taxon>
        <taxon>Metazoa</taxon>
        <taxon>Cnidaria</taxon>
        <taxon>Anthozoa</taxon>
        <taxon>Hexacorallia</taxon>
        <taxon>Scleractinia</taxon>
        <taxon>Astrocoeniina</taxon>
        <taxon>Pocilloporidae</taxon>
        <taxon>Stylophora</taxon>
    </lineage>
</organism>
<dbReference type="EMBL" id="LSMT01000218">
    <property type="protein sequence ID" value="PFX23093.1"/>
    <property type="molecule type" value="Genomic_DNA"/>
</dbReference>
<evidence type="ECO:0000256" key="2">
    <source>
        <dbReference type="ARBA" id="ARBA00023157"/>
    </source>
</evidence>
<feature type="domain" description="HYR" evidence="4">
    <location>
        <begin position="258"/>
        <end position="342"/>
    </location>
</feature>
<sequence length="1336" mass="146943">MLRSGLHTRPSVNNMGCSKKKATFIVLFLALATHEKYVSACGGCGGGRRSSPRNGKWTDWGSYGNCVDAKKTRYRACDPPPAHGGNECSGDRKESIYCNPCNSAGCQHICISSGGVVTCRCSTGYVASSSNFRKCVRNSCPSLKAPVNGEIWPTRCLISPRHGDSCFYRCKRGFTGVGTSSKSCSRGQWSSGSFNCQVRECPPVQKPDRGDISPPECKAKPLHGQKCLYECAQGFTTIGSSEVTCNDGSWTGLGVYCRDIQAPSFNETCPSAQTVLADEGKTSATVSWGPVIATDNDQALVSVSPNVTSPYEFAEGGHTLIYTATDRSGNTRFCHFRVTVLVLRCSVLFPPANGGLENAACGNAYGRVCRFVCHKGYELKGSSERKCDKKTGVNAVDWTGNTTVCEAIRCPKINTPVNSIQSGYGCTGPSSTYGTSCFFFCKMGYEAIGGSQRRTCRETKQWSGTQRNCQAITCPPLTFKSEGLHTSPALCTNTSATRHYLSECRFTCSSGYQLQGPGIKSCSQFKSWTPSENPSCKDIREPFFSNCPSNIMTAAARGSTSTQVSWSPPTATDNSGVMPNITYFGKQPGEYFSSGEHIIRYLASDRSGNVAECRFKVFVTVIRCLPKLYAPAGGTLKCTKDNQYGSECSLTCPRGRTMKGSNRRVCEKQPATSVGIWTGNETKCELVRCPRLIPPPRSIQSGCGSGSNQNMFGDKCLFYCDVGYQIINGSTERVCQANGTWSGEALRCQVVHCQSLHPPKDGDVIPSSCKAFPKYDTVCQFTCREGYRLNGALAVSCLNHGEWSKNITIVCKDVESPSFGLTCPNDIKQYADRATNYSTVTWPPVIPTDNSGKKLNLTSSGVEKIYYEGKHQVIYNATDEAGNYKICKFYITVEVIRCQTLLPPLNGFLVGDCSSTYGSTCKYNCNNGYNLLGSENVTCLHRPGHIIGYWDKPVPVCKVRTCSSLSAPQHGFLYPHMCTSSPVSGTTCFFECKYGYQSNGGIRRLQCGIDGKWNETESLILKCLDVTSPIFLSCPSDIRVSPSVNSTVMVNWTEPVAWDNSNLMPTVTVDPPEIRPPHAFNKTTLIIYTAMDSSGNKQHCSFKVILEADKGRVTVVMDKTDYHNKMDALVNDKRTYKKLKRNPTPALQHKLNSKLLTLKKTNGFDTQRYYRRRCSVPQPPKLYSLPKLSKLGFPMRPVVSFCGSPTYQLSKYLTTMLQPLTDKSRHKLQCTEDFINATKTVQIPDDYKLVSFDVKLLFTTIPLQLYFQYNGKHYKQLHGTAMGSPVYVVIAEIELTASRLAQWIERWTVVRETEGSSPGRTNTQGVKIVEKSLLPF</sequence>
<dbReference type="InterPro" id="IPR000436">
    <property type="entry name" value="Sushi_SCR_CCP_dom"/>
</dbReference>
<evidence type="ECO:0000256" key="3">
    <source>
        <dbReference type="PROSITE-ProRule" id="PRU00302"/>
    </source>
</evidence>
<dbReference type="OrthoDB" id="5981798at2759"/>
<protein>
    <submittedName>
        <fullName evidence="6">CUB and sushi domain-containing protein 1</fullName>
    </submittedName>
</protein>
<comment type="caution">
    <text evidence="3">Lacks conserved residue(s) required for the propagation of feature annotation.</text>
</comment>
<dbReference type="Gene3D" id="2.20.100.10">
    <property type="entry name" value="Thrombospondin type-1 (TSP1) repeat"/>
    <property type="match status" value="1"/>
</dbReference>
<feature type="domain" description="Sushi" evidence="5">
    <location>
        <begin position="896"/>
        <end position="959"/>
    </location>
</feature>
<dbReference type="PANTHER" id="PTHR46343">
    <property type="entry name" value="HYR DOMAIN-CONTAINING PROTEIN"/>
    <property type="match status" value="1"/>
</dbReference>
<dbReference type="InterPro" id="IPR036383">
    <property type="entry name" value="TSP1_rpt_sf"/>
</dbReference>
<dbReference type="Pfam" id="PF00084">
    <property type="entry name" value="Sushi"/>
    <property type="match status" value="8"/>
</dbReference>
<dbReference type="PANTHER" id="PTHR46343:SF2">
    <property type="entry name" value="SUSHI_VON WILLEBRAND FACTOR TYPE A_EGF_PENTRAXIN DOMAIN-CONTAINING 1"/>
    <property type="match status" value="1"/>
</dbReference>
<dbReference type="Gene3D" id="2.10.70.10">
    <property type="entry name" value="Complement Module, domain 1"/>
    <property type="match status" value="10"/>
</dbReference>
<dbReference type="PROSITE" id="PS50923">
    <property type="entry name" value="SUSHI"/>
    <property type="match status" value="9"/>
</dbReference>
<reference evidence="7" key="1">
    <citation type="journal article" date="2017" name="bioRxiv">
        <title>Comparative analysis of the genomes of Stylophora pistillata and Acropora digitifera provides evidence for extensive differences between species of corals.</title>
        <authorList>
            <person name="Voolstra C.R."/>
            <person name="Li Y."/>
            <person name="Liew Y.J."/>
            <person name="Baumgarten S."/>
            <person name="Zoccola D."/>
            <person name="Flot J.-F."/>
            <person name="Tambutte S."/>
            <person name="Allemand D."/>
            <person name="Aranda M."/>
        </authorList>
    </citation>
    <scope>NUCLEOTIDE SEQUENCE [LARGE SCALE GENOMIC DNA]</scope>
</reference>
<name>A0A2B4S220_STYPI</name>
<dbReference type="PROSITE" id="PS50092">
    <property type="entry name" value="TSP1"/>
    <property type="match status" value="1"/>
</dbReference>
<evidence type="ECO:0000259" key="5">
    <source>
        <dbReference type="PROSITE" id="PS50923"/>
    </source>
</evidence>
<evidence type="ECO:0000313" key="6">
    <source>
        <dbReference type="EMBL" id="PFX23093.1"/>
    </source>
</evidence>
<dbReference type="CDD" id="cd00033">
    <property type="entry name" value="CCP"/>
    <property type="match status" value="10"/>
</dbReference>
<dbReference type="InterPro" id="IPR043555">
    <property type="entry name" value="SRPX-like"/>
</dbReference>
<keyword evidence="7" id="KW-1185">Reference proteome</keyword>
<keyword evidence="2" id="KW-1015">Disulfide bond</keyword>
<feature type="domain" description="HYR" evidence="4">
    <location>
        <begin position="537"/>
        <end position="621"/>
    </location>
</feature>
<feature type="domain" description="Sushi" evidence="5">
    <location>
        <begin position="408"/>
        <end position="471"/>
    </location>
</feature>
<dbReference type="Pfam" id="PF02494">
    <property type="entry name" value="HYR"/>
    <property type="match status" value="4"/>
</dbReference>
<evidence type="ECO:0000259" key="4">
    <source>
        <dbReference type="PROSITE" id="PS50825"/>
    </source>
</evidence>
<dbReference type="SMART" id="SM00032">
    <property type="entry name" value="CCP"/>
    <property type="match status" value="10"/>
</dbReference>
<dbReference type="SUPFAM" id="SSF57535">
    <property type="entry name" value="Complement control module/SCR domain"/>
    <property type="match status" value="10"/>
</dbReference>
<accession>A0A2B4S220</accession>
<feature type="domain" description="Sushi" evidence="5">
    <location>
        <begin position="138"/>
        <end position="198"/>
    </location>
</feature>
<proteinExistence type="predicted"/>
<evidence type="ECO:0000256" key="1">
    <source>
        <dbReference type="ARBA" id="ARBA00022737"/>
    </source>
</evidence>
<feature type="domain" description="Sushi" evidence="5">
    <location>
        <begin position="199"/>
        <end position="259"/>
    </location>
</feature>
<comment type="caution">
    <text evidence="6">The sequence shown here is derived from an EMBL/GenBank/DDBJ whole genome shotgun (WGS) entry which is preliminary data.</text>
</comment>
<feature type="domain" description="Sushi" evidence="5">
    <location>
        <begin position="687"/>
        <end position="750"/>
    </location>
</feature>
<feature type="domain" description="Sushi" evidence="5">
    <location>
        <begin position="472"/>
        <end position="538"/>
    </location>
</feature>
<feature type="domain" description="HYR" evidence="4">
    <location>
        <begin position="1024"/>
        <end position="1108"/>
    </location>
</feature>
<dbReference type="PROSITE" id="PS50825">
    <property type="entry name" value="HYR"/>
    <property type="match status" value="4"/>
</dbReference>
<dbReference type="InterPro" id="IPR035976">
    <property type="entry name" value="Sushi/SCR/CCP_sf"/>
</dbReference>
<feature type="domain" description="Sushi" evidence="5">
    <location>
        <begin position="751"/>
        <end position="813"/>
    </location>
</feature>
<dbReference type="InterPro" id="IPR000884">
    <property type="entry name" value="TSP1_rpt"/>
</dbReference>
<keyword evidence="3" id="KW-0768">Sushi</keyword>
<gene>
    <name evidence="6" type="primary">CSMD1</name>
    <name evidence="6" type="ORF">AWC38_SpisGene12362</name>
</gene>
<feature type="domain" description="Sushi" evidence="5">
    <location>
        <begin position="343"/>
        <end position="407"/>
    </location>
</feature>